<keyword evidence="11" id="KW-1185">Reference proteome</keyword>
<dbReference type="RefSeq" id="XP_066924506.1">
    <property type="nucleotide sequence ID" value="XM_067068405.1"/>
</dbReference>
<evidence type="ECO:0000256" key="5">
    <source>
        <dbReference type="ARBA" id="ARBA00022833"/>
    </source>
</evidence>
<evidence type="ECO:0000256" key="3">
    <source>
        <dbReference type="ARBA" id="ARBA00022737"/>
    </source>
</evidence>
<dbReference type="GO" id="GO:0000981">
    <property type="term" value="F:DNA-binding transcription factor activity, RNA polymerase II-specific"/>
    <property type="evidence" value="ECO:0007669"/>
    <property type="project" value="TreeGrafter"/>
</dbReference>
<comment type="subcellular location">
    <subcellularLocation>
        <location evidence="1">Nucleus</location>
    </subcellularLocation>
</comment>
<evidence type="ECO:0000256" key="7">
    <source>
        <dbReference type="PROSITE-ProRule" id="PRU00042"/>
    </source>
</evidence>
<dbReference type="GO" id="GO:0005667">
    <property type="term" value="C:transcription regulator complex"/>
    <property type="evidence" value="ECO:0007669"/>
    <property type="project" value="TreeGrafter"/>
</dbReference>
<dbReference type="SMART" id="SM00355">
    <property type="entry name" value="ZnF_C2H2"/>
    <property type="match status" value="4"/>
</dbReference>
<dbReference type="GO" id="GO:0031519">
    <property type="term" value="C:PcG protein complex"/>
    <property type="evidence" value="ECO:0007669"/>
    <property type="project" value="TreeGrafter"/>
</dbReference>
<proteinExistence type="predicted"/>
<organism evidence="10 11">
    <name type="scientific">Clytia hemisphaerica</name>
    <dbReference type="NCBI Taxonomy" id="252671"/>
    <lineage>
        <taxon>Eukaryota</taxon>
        <taxon>Metazoa</taxon>
        <taxon>Cnidaria</taxon>
        <taxon>Hydrozoa</taxon>
        <taxon>Hydroidolina</taxon>
        <taxon>Leptothecata</taxon>
        <taxon>Obeliida</taxon>
        <taxon>Clytiidae</taxon>
        <taxon>Clytia</taxon>
    </lineage>
</organism>
<evidence type="ECO:0000313" key="11">
    <source>
        <dbReference type="Proteomes" id="UP000594262"/>
    </source>
</evidence>
<dbReference type="InterPro" id="IPR036236">
    <property type="entry name" value="Znf_C2H2_sf"/>
</dbReference>
<dbReference type="EnsemblMetazoa" id="CLYHEMT018420.1">
    <property type="protein sequence ID" value="CLYHEMP018420.1"/>
    <property type="gene ID" value="CLYHEMG018420"/>
</dbReference>
<name>A0A7M5X5Q5_9CNID</name>
<dbReference type="PROSITE" id="PS50157">
    <property type="entry name" value="ZINC_FINGER_C2H2_2"/>
    <property type="match status" value="4"/>
</dbReference>
<dbReference type="PANTHER" id="PTHR14003">
    <property type="entry name" value="TRANSCRIPTIONAL REPRESSOR PROTEIN YY"/>
    <property type="match status" value="1"/>
</dbReference>
<protein>
    <recommendedName>
        <fullName evidence="9">C2H2-type domain-containing protein</fullName>
    </recommendedName>
</protein>
<feature type="compositionally biased region" description="Polar residues" evidence="8">
    <location>
        <begin position="273"/>
        <end position="283"/>
    </location>
</feature>
<keyword evidence="5" id="KW-0862">Zinc</keyword>
<feature type="domain" description="C2H2-type" evidence="9">
    <location>
        <begin position="397"/>
        <end position="424"/>
    </location>
</feature>
<dbReference type="GeneID" id="136811778"/>
<evidence type="ECO:0000256" key="2">
    <source>
        <dbReference type="ARBA" id="ARBA00022723"/>
    </source>
</evidence>
<keyword evidence="4 7" id="KW-0863">Zinc-finger</keyword>
<feature type="domain" description="C2H2-type" evidence="9">
    <location>
        <begin position="425"/>
        <end position="452"/>
    </location>
</feature>
<dbReference type="Proteomes" id="UP000594262">
    <property type="component" value="Unplaced"/>
</dbReference>
<dbReference type="InterPro" id="IPR013087">
    <property type="entry name" value="Znf_C2H2_type"/>
</dbReference>
<dbReference type="GO" id="GO:0008270">
    <property type="term" value="F:zinc ion binding"/>
    <property type="evidence" value="ECO:0007669"/>
    <property type="project" value="UniProtKB-KW"/>
</dbReference>
<feature type="domain" description="C2H2-type" evidence="9">
    <location>
        <begin position="341"/>
        <end position="368"/>
    </location>
</feature>
<dbReference type="FunFam" id="3.30.160.60:FF:001498">
    <property type="entry name" value="Zinc finger protein 404"/>
    <property type="match status" value="1"/>
</dbReference>
<dbReference type="Pfam" id="PF00096">
    <property type="entry name" value="zf-C2H2"/>
    <property type="match status" value="3"/>
</dbReference>
<dbReference type="PANTHER" id="PTHR14003:SF19">
    <property type="entry name" value="YY2 TRANSCRIPTION FACTOR"/>
    <property type="match status" value="1"/>
</dbReference>
<keyword evidence="2" id="KW-0479">Metal-binding</keyword>
<reference evidence="10" key="1">
    <citation type="submission" date="2021-01" db="UniProtKB">
        <authorList>
            <consortium name="EnsemblMetazoa"/>
        </authorList>
    </citation>
    <scope>IDENTIFICATION</scope>
</reference>
<dbReference type="OrthoDB" id="3437960at2759"/>
<dbReference type="FunFam" id="3.30.160.60:FF:000100">
    <property type="entry name" value="Zinc finger 45-like"/>
    <property type="match status" value="1"/>
</dbReference>
<keyword evidence="3" id="KW-0677">Repeat</keyword>
<dbReference type="PROSITE" id="PS00028">
    <property type="entry name" value="ZINC_FINGER_C2H2_1"/>
    <property type="match status" value="4"/>
</dbReference>
<dbReference type="GO" id="GO:0000978">
    <property type="term" value="F:RNA polymerase II cis-regulatory region sequence-specific DNA binding"/>
    <property type="evidence" value="ECO:0007669"/>
    <property type="project" value="TreeGrafter"/>
</dbReference>
<dbReference type="AlphaFoldDB" id="A0A7M5X5Q5"/>
<evidence type="ECO:0000313" key="10">
    <source>
        <dbReference type="EnsemblMetazoa" id="CLYHEMP018420.1"/>
    </source>
</evidence>
<evidence type="ECO:0000259" key="9">
    <source>
        <dbReference type="PROSITE" id="PS50157"/>
    </source>
</evidence>
<accession>A0A7M5X5Q5</accession>
<evidence type="ECO:0000256" key="8">
    <source>
        <dbReference type="SAM" id="MobiDB-lite"/>
    </source>
</evidence>
<feature type="compositionally biased region" description="Polar residues" evidence="8">
    <location>
        <begin position="236"/>
        <end position="255"/>
    </location>
</feature>
<sequence length="482" mass="54338">MNGINDEDVNARDEGGDGGGCGSGGGIFVDSPLIIDVVNHHAADDTHSIDSEKARMISEEIGDESRVMKHILNDYQGRFSIFRDGILKLKHYYDTQMILIKSHFHKTNSDESYQTSPSSKDFFIGKIVQIMELALKQILSLMDASDMTRSFADETIDVLDQDVEGDIEVTEPKITKKFSVDEESRQGSSTQLFPPMISAEANTQQVTCQQHSIGFPNASCSILSPQFDIPYDTGQEDNTNQQTVEPQSQAASNSEVVPPRLPSNSEVIPPLQIGTNSASTSQQHHFDSKNPKSNDVADSNRYNPIILQDGRNNSIATANNDYLETNMADFGLLPPGTGEQFVCPYCKFTFTTKRDMNRHLRSHTGEKPFHCEVCSKYFARKDFLTKHKLTHTGEKPYSCEQCNKRFSQRSNLNKHLLTHTKEHKHICKICQRGFHQMINLHRHEQIHCNVSKQFQCVWCTKMAYQGPDCFKTFLDKREAANG</sequence>
<evidence type="ECO:0000256" key="4">
    <source>
        <dbReference type="ARBA" id="ARBA00022771"/>
    </source>
</evidence>
<evidence type="ECO:0000256" key="1">
    <source>
        <dbReference type="ARBA" id="ARBA00004123"/>
    </source>
</evidence>
<dbReference type="GO" id="GO:0000785">
    <property type="term" value="C:chromatin"/>
    <property type="evidence" value="ECO:0007669"/>
    <property type="project" value="TreeGrafter"/>
</dbReference>
<feature type="region of interest" description="Disordered" evidence="8">
    <location>
        <begin position="226"/>
        <end position="300"/>
    </location>
</feature>
<keyword evidence="6" id="KW-0539">Nucleus</keyword>
<dbReference type="Gene3D" id="3.30.160.60">
    <property type="entry name" value="Classic Zinc Finger"/>
    <property type="match status" value="3"/>
</dbReference>
<dbReference type="SUPFAM" id="SSF57667">
    <property type="entry name" value="beta-beta-alpha zinc fingers"/>
    <property type="match status" value="2"/>
</dbReference>
<feature type="domain" description="C2H2-type" evidence="9">
    <location>
        <begin position="369"/>
        <end position="396"/>
    </location>
</feature>
<evidence type="ECO:0000256" key="6">
    <source>
        <dbReference type="ARBA" id="ARBA00023242"/>
    </source>
</evidence>